<organism evidence="2 3">
    <name type="scientific">Patella caerulea</name>
    <name type="common">Rayed Mediterranean limpet</name>
    <dbReference type="NCBI Taxonomy" id="87958"/>
    <lineage>
        <taxon>Eukaryota</taxon>
        <taxon>Metazoa</taxon>
        <taxon>Spiralia</taxon>
        <taxon>Lophotrochozoa</taxon>
        <taxon>Mollusca</taxon>
        <taxon>Gastropoda</taxon>
        <taxon>Patellogastropoda</taxon>
        <taxon>Patelloidea</taxon>
        <taxon>Patellidae</taxon>
        <taxon>Patella</taxon>
    </lineage>
</organism>
<comment type="caution">
    <text evidence="2">The sequence shown here is derived from an EMBL/GenBank/DDBJ whole genome shotgun (WGS) entry which is preliminary data.</text>
</comment>
<dbReference type="Proteomes" id="UP001347796">
    <property type="component" value="Unassembled WGS sequence"/>
</dbReference>
<keyword evidence="3" id="KW-1185">Reference proteome</keyword>
<proteinExistence type="predicted"/>
<feature type="chain" id="PRO_5042869415" evidence="1">
    <location>
        <begin position="19"/>
        <end position="134"/>
    </location>
</feature>
<accession>A0AAN8KBU3</accession>
<evidence type="ECO:0000313" key="3">
    <source>
        <dbReference type="Proteomes" id="UP001347796"/>
    </source>
</evidence>
<keyword evidence="1" id="KW-0732">Signal</keyword>
<protein>
    <submittedName>
        <fullName evidence="2">Uncharacterized protein</fullName>
    </submittedName>
</protein>
<reference evidence="2 3" key="1">
    <citation type="submission" date="2024-01" db="EMBL/GenBank/DDBJ databases">
        <title>The genome of the rayed Mediterranean limpet Patella caerulea (Linnaeus, 1758).</title>
        <authorList>
            <person name="Anh-Thu Weber A."/>
            <person name="Halstead-Nussloch G."/>
        </authorList>
    </citation>
    <scope>NUCLEOTIDE SEQUENCE [LARGE SCALE GENOMIC DNA]</scope>
    <source>
        <strain evidence="2">AATW-2023a</strain>
        <tissue evidence="2">Whole specimen</tissue>
    </source>
</reference>
<dbReference type="AlphaFoldDB" id="A0AAN8KBU3"/>
<feature type="signal peptide" evidence="1">
    <location>
        <begin position="1"/>
        <end position="18"/>
    </location>
</feature>
<name>A0AAN8KBU3_PATCE</name>
<evidence type="ECO:0000313" key="2">
    <source>
        <dbReference type="EMBL" id="KAK6194629.1"/>
    </source>
</evidence>
<dbReference type="EMBL" id="JAZGQO010000001">
    <property type="protein sequence ID" value="KAK6194629.1"/>
    <property type="molecule type" value="Genomic_DNA"/>
</dbReference>
<evidence type="ECO:0000256" key="1">
    <source>
        <dbReference type="SAM" id="SignalP"/>
    </source>
</evidence>
<gene>
    <name evidence="2" type="ORF">SNE40_000230</name>
</gene>
<sequence length="134" mass="13559">MRCIMITVCIVLCGVTFGESKIRNKRQAAYGYGGYGAVAPNAQQAAYGMPSQYGAAANPAQYSAYGAAANPAGYGNAAYQPAYQQAAANPAYGNVAYQQAAPNPAYGNVAAANPAIGAYAAVQAPGPYGYATTP</sequence>